<dbReference type="KEGG" id="dph:EHF33_12525"/>
<keyword evidence="3" id="KW-0808">Transferase</keyword>
<dbReference type="InterPro" id="IPR000241">
    <property type="entry name" value="RlmKL-like_Mtase"/>
</dbReference>
<keyword evidence="4" id="KW-1185">Reference proteome</keyword>
<evidence type="ECO:0000256" key="1">
    <source>
        <dbReference type="SAM" id="MobiDB-lite"/>
    </source>
</evidence>
<evidence type="ECO:0000259" key="2">
    <source>
        <dbReference type="Pfam" id="PF01170"/>
    </source>
</evidence>
<accession>A0A3G8YFA1</accession>
<gene>
    <name evidence="3" type="ORF">EHF33_12525</name>
</gene>
<dbReference type="Proteomes" id="UP000276417">
    <property type="component" value="Chromosome 1"/>
</dbReference>
<sequence length="298" mass="33685">MRRLAEELEISLGIPHHPEEGELLIRLRPTENPNKIPEEKPPEPRFAEPEPQQDGRGRGGRGRDSRPPHRFQRAETWREEKNETFDEGDEGMEPEAPPEPRFEEGWDVLARLTPRPLSARAWRVCNMAGGLNATIAYAVFKLAGVREQDRVFNPMSGSGTLLIERDLMGPSTALVGVDINADAVRCAQQNIEAAGRTIEVARVDALETGLPPRSFDLIVADLPWGDAITVRGGNEALYLAFLKEMHRLCSRQGRMVVLTHELKLFERLMAEQDRWHVHELFQVYSGGHHPKAYLLSRK</sequence>
<evidence type="ECO:0000313" key="4">
    <source>
        <dbReference type="Proteomes" id="UP000276417"/>
    </source>
</evidence>
<feature type="compositionally biased region" description="Basic and acidic residues" evidence="1">
    <location>
        <begin position="16"/>
        <end position="29"/>
    </location>
</feature>
<dbReference type="AlphaFoldDB" id="A0A3G8YFA1"/>
<dbReference type="Gene3D" id="3.40.50.150">
    <property type="entry name" value="Vaccinia Virus protein VP39"/>
    <property type="match status" value="1"/>
</dbReference>
<dbReference type="InterPro" id="IPR029063">
    <property type="entry name" value="SAM-dependent_MTases_sf"/>
</dbReference>
<dbReference type="EMBL" id="CP034183">
    <property type="protein sequence ID" value="AZI43962.1"/>
    <property type="molecule type" value="Genomic_DNA"/>
</dbReference>
<name>A0A3G8YFA1_9DEIO</name>
<dbReference type="GO" id="GO:0030488">
    <property type="term" value="P:tRNA methylation"/>
    <property type="evidence" value="ECO:0007669"/>
    <property type="project" value="TreeGrafter"/>
</dbReference>
<dbReference type="PANTHER" id="PTHR14911">
    <property type="entry name" value="THUMP DOMAIN-CONTAINING"/>
    <property type="match status" value="1"/>
</dbReference>
<proteinExistence type="predicted"/>
<dbReference type="OrthoDB" id="1637728at2"/>
<dbReference type="SUPFAM" id="SSF53335">
    <property type="entry name" value="S-adenosyl-L-methionine-dependent methyltransferases"/>
    <property type="match status" value="1"/>
</dbReference>
<dbReference type="GO" id="GO:0016423">
    <property type="term" value="F:tRNA (guanine) methyltransferase activity"/>
    <property type="evidence" value="ECO:0007669"/>
    <property type="project" value="TreeGrafter"/>
</dbReference>
<protein>
    <submittedName>
        <fullName evidence="3">Methyltransferase domain-containing protein</fullName>
    </submittedName>
</protein>
<evidence type="ECO:0000313" key="3">
    <source>
        <dbReference type="EMBL" id="AZI43962.1"/>
    </source>
</evidence>
<dbReference type="PANTHER" id="PTHR14911:SF13">
    <property type="entry name" value="TRNA (GUANINE(6)-N2)-METHYLTRANSFERASE THUMP3"/>
    <property type="match status" value="1"/>
</dbReference>
<keyword evidence="3" id="KW-0489">Methyltransferase</keyword>
<feature type="domain" description="Ribosomal RNA large subunit methyltransferase K/L-like methyltransferase" evidence="2">
    <location>
        <begin position="120"/>
        <end position="290"/>
    </location>
</feature>
<feature type="region of interest" description="Disordered" evidence="1">
    <location>
        <begin position="12"/>
        <end position="101"/>
    </location>
</feature>
<feature type="compositionally biased region" description="Basic and acidic residues" evidence="1">
    <location>
        <begin position="36"/>
        <end position="84"/>
    </location>
</feature>
<organism evidence="3 4">
    <name type="scientific">Deinococcus psychrotolerans</name>
    <dbReference type="NCBI Taxonomy" id="2489213"/>
    <lineage>
        <taxon>Bacteria</taxon>
        <taxon>Thermotogati</taxon>
        <taxon>Deinococcota</taxon>
        <taxon>Deinococci</taxon>
        <taxon>Deinococcales</taxon>
        <taxon>Deinococcaceae</taxon>
        <taxon>Deinococcus</taxon>
    </lineage>
</organism>
<dbReference type="CDD" id="cd02440">
    <property type="entry name" value="AdoMet_MTases"/>
    <property type="match status" value="1"/>
</dbReference>
<dbReference type="Pfam" id="PF01170">
    <property type="entry name" value="UPF0020"/>
    <property type="match status" value="1"/>
</dbReference>
<reference evidence="3 4" key="1">
    <citation type="submission" date="2018-11" db="EMBL/GenBank/DDBJ databases">
        <title>Deinococcus shelandsis sp. nov., isolated from South Shetland Islands soil of Antarctica.</title>
        <authorList>
            <person name="Tian J."/>
        </authorList>
    </citation>
    <scope>NUCLEOTIDE SEQUENCE [LARGE SCALE GENOMIC DNA]</scope>
    <source>
        <strain evidence="3 4">S14-83T</strain>
    </source>
</reference>